<reference evidence="9" key="1">
    <citation type="submission" date="2022-12" db="EMBL/GenBank/DDBJ databases">
        <authorList>
            <person name="Webb A."/>
        </authorList>
    </citation>
    <scope>NUCLEOTIDE SEQUENCE</scope>
    <source>
        <strain evidence="9">Hp1</strain>
    </source>
</reference>
<feature type="compositionally biased region" description="Polar residues" evidence="6">
    <location>
        <begin position="205"/>
        <end position="214"/>
    </location>
</feature>
<dbReference type="InterPro" id="IPR000306">
    <property type="entry name" value="Znf_FYVE"/>
</dbReference>
<evidence type="ECO:0000256" key="6">
    <source>
        <dbReference type="SAM" id="MobiDB-lite"/>
    </source>
</evidence>
<keyword evidence="5" id="KW-0175">Coiled coil</keyword>
<dbReference type="Pfam" id="PF23202">
    <property type="entry name" value="PAH_ZNF598"/>
    <property type="match status" value="2"/>
</dbReference>
<feature type="compositionally biased region" description="Basic and acidic residues" evidence="6">
    <location>
        <begin position="227"/>
        <end position="237"/>
    </location>
</feature>
<evidence type="ECO:0000256" key="5">
    <source>
        <dbReference type="SAM" id="Coils"/>
    </source>
</evidence>
<dbReference type="InterPro" id="IPR019309">
    <property type="entry name" value="WASHC3"/>
</dbReference>
<feature type="region of interest" description="Disordered" evidence="6">
    <location>
        <begin position="104"/>
        <end position="126"/>
    </location>
</feature>
<evidence type="ECO:0000256" key="1">
    <source>
        <dbReference type="ARBA" id="ARBA00022723"/>
    </source>
</evidence>
<dbReference type="GO" id="GO:0008270">
    <property type="term" value="F:zinc ion binding"/>
    <property type="evidence" value="ECO:0007669"/>
    <property type="project" value="UniProtKB-KW"/>
</dbReference>
<organism evidence="9 10">
    <name type="scientific">Hyaloperonospora brassicae</name>
    <name type="common">Brassica downy mildew</name>
    <name type="synonym">Peronospora brassicae</name>
    <dbReference type="NCBI Taxonomy" id="162125"/>
    <lineage>
        <taxon>Eukaryota</taxon>
        <taxon>Sar</taxon>
        <taxon>Stramenopiles</taxon>
        <taxon>Oomycota</taxon>
        <taxon>Peronosporomycetes</taxon>
        <taxon>Peronosporales</taxon>
        <taxon>Peronosporaceae</taxon>
        <taxon>Hyaloperonospora</taxon>
    </lineage>
</organism>
<dbReference type="PANTHER" id="PTHR45725:SF1">
    <property type="entry name" value="DISHEVELLED ASSOCIATED ACTIVATOR OF MORPHOGENESIS, ISOFORM D"/>
    <property type="match status" value="1"/>
</dbReference>
<dbReference type="InterPro" id="IPR057634">
    <property type="entry name" value="PAH_ZNF598/HEL2"/>
</dbReference>
<dbReference type="Pfam" id="PF02181">
    <property type="entry name" value="FH2"/>
    <property type="match status" value="1"/>
</dbReference>
<dbReference type="Gene3D" id="1.20.58.2220">
    <property type="entry name" value="Formin, FH2 domain"/>
    <property type="match status" value="1"/>
</dbReference>
<feature type="compositionally biased region" description="Basic and acidic residues" evidence="6">
    <location>
        <begin position="282"/>
        <end position="298"/>
    </location>
</feature>
<feature type="region of interest" description="Disordered" evidence="6">
    <location>
        <begin position="1"/>
        <end position="34"/>
    </location>
</feature>
<feature type="coiled-coil region" evidence="5">
    <location>
        <begin position="844"/>
        <end position="871"/>
    </location>
</feature>
<feature type="compositionally biased region" description="Basic and acidic residues" evidence="6">
    <location>
        <begin position="175"/>
        <end position="189"/>
    </location>
</feature>
<feature type="region of interest" description="Disordered" evidence="6">
    <location>
        <begin position="1091"/>
        <end position="1127"/>
    </location>
</feature>
<accession>A0AAV0UII8</accession>
<protein>
    <recommendedName>
        <fullName evidence="11">FYVE-type domain-containing protein</fullName>
    </recommendedName>
</protein>
<keyword evidence="2 4" id="KW-0863">Zinc-finger</keyword>
<feature type="compositionally biased region" description="Low complexity" evidence="6">
    <location>
        <begin position="299"/>
        <end position="327"/>
    </location>
</feature>
<feature type="compositionally biased region" description="Low complexity" evidence="6">
    <location>
        <begin position="190"/>
        <end position="199"/>
    </location>
</feature>
<dbReference type="Pfam" id="PF10152">
    <property type="entry name" value="CCDC53"/>
    <property type="match status" value="3"/>
</dbReference>
<dbReference type="SMART" id="SM00498">
    <property type="entry name" value="FH2"/>
    <property type="match status" value="1"/>
</dbReference>
<dbReference type="InterPro" id="IPR015425">
    <property type="entry name" value="FH2_Formin"/>
</dbReference>
<dbReference type="InterPro" id="IPR013083">
    <property type="entry name" value="Znf_RING/FYVE/PHD"/>
</dbReference>
<evidence type="ECO:0000313" key="9">
    <source>
        <dbReference type="EMBL" id="CAI5735663.1"/>
    </source>
</evidence>
<name>A0AAV0UII8_HYABA</name>
<feature type="region of interest" description="Disordered" evidence="6">
    <location>
        <begin position="282"/>
        <end position="327"/>
    </location>
</feature>
<evidence type="ECO:0000256" key="3">
    <source>
        <dbReference type="ARBA" id="ARBA00022833"/>
    </source>
</evidence>
<dbReference type="Pfam" id="PF01363">
    <property type="entry name" value="FYVE"/>
    <property type="match status" value="1"/>
</dbReference>
<evidence type="ECO:0008006" key="11">
    <source>
        <dbReference type="Google" id="ProtNLM"/>
    </source>
</evidence>
<dbReference type="Gene3D" id="3.30.40.10">
    <property type="entry name" value="Zinc/RING finger domain, C3HC4 (zinc finger)"/>
    <property type="match status" value="1"/>
</dbReference>
<dbReference type="Proteomes" id="UP001162031">
    <property type="component" value="Unassembled WGS sequence"/>
</dbReference>
<dbReference type="SUPFAM" id="SSF101447">
    <property type="entry name" value="Formin homology 2 domain (FH2 domain)"/>
    <property type="match status" value="1"/>
</dbReference>
<dbReference type="InterPro" id="IPR042201">
    <property type="entry name" value="FH2_Formin_sf"/>
</dbReference>
<evidence type="ECO:0000313" key="10">
    <source>
        <dbReference type="Proteomes" id="UP001162031"/>
    </source>
</evidence>
<dbReference type="GO" id="GO:0071203">
    <property type="term" value="C:WASH complex"/>
    <property type="evidence" value="ECO:0007669"/>
    <property type="project" value="InterPro"/>
</dbReference>
<evidence type="ECO:0000256" key="2">
    <source>
        <dbReference type="ARBA" id="ARBA00022771"/>
    </source>
</evidence>
<feature type="domain" description="FYVE-type" evidence="7">
    <location>
        <begin position="43"/>
        <end position="97"/>
    </location>
</feature>
<sequence length="1235" mass="135959">MDGARHGGISCATAAPTSSRTRASPGSRRNGAPDDAFAREPSCGVCAKSFNILRRRHHCRCCHIAVCKECGCKAVDRKKPERARPQWYCRSCLDTDETLEVTGSRQKRRSFSSSTVSALGATSAPSRHVTNLTSTAKFCIECGYELPLRVKFCIECGTSVAQHVMSPVSSGTDDGGARDDGARDEDLKLSDSLGSSLSVIDEDSGSPTEPTDGSENGAPVEEEDNDDKVTDERRTEEVDGDAGEGDEKTDAEKSEYEALVEQLQAENEKLRNRVEKFKRKISESERRQLEREKEHARTLSEATAAAAAAARAHASNESAPTPAQAAQDASSSVVGAAAITDGFGVVAKEHPDYLKFFKLLAMGLPAEQVKMKMEASGVDPSVLDDPDAVIGGPSPSANGAFATAAASSSILVKDDEQCAKFFKLLKMGMPVEQVKLKMAASGLDPDLLDTPDAPMPGSGIAATSAAASNQVMTVKEDPLYEKYFKLVSMGMPAEQVKVRMRAAGVNADLLDTPDAPSPSQITHGSNAGCGLLAGLPPPTEAVEVDPSALKKSLASKLMKNAAPEKPEESQLPKKETVKPNVELRPLFWTRVPVNVVSSTVWMKLNDSRAELDFGEMEWMFRKNPVDASKKQEDKKKEIEKALAQPKEVLLFDPKRQQNVSIAIARFKLSSEDIKRAIYALDGTKLGSEMLNVLISISPTLEEIDMLKNYDGDAALLGNVEKFFLDLLTIPRYTQRIKCFRYKLQFESRILETQAQLDTLVAATDQVAESDKFRRVLEHILAIGNYLNGSTPRGGAYGFKLDTLTKLHTLKSVDSRITLMHFLLRQLEEKAPDIITFAGEVPHIVEAKRLSLDQLRADLSSYNTELAMLKGQVRASKNDHIDGDKFFEVMNPFAKDAAEVLEELGRDFNGLETTYQDLVSSFGEDPRKVGPMEFFSILDEFVSEFKKAYRQNQTKEFVAIYEEAGAARAVADAEKIERRQREAEERRREEEERQENSAETKAIYADIVSMITTWAEKHSFGNEDAVIEQFKNISRKFGINEFSADEFCDQVRQCVGLKCASKIIPNSAKLLCDEGKRTALLEAFARFKEQVKKEKESKKQQRSSLVSPPSAGRERAGSSSAGRRRKKVGSLPIKDVEPVVGEEAQLLHRSILEAVLAAFGGDSKKMKTFTSHTRKYGNEQITAHEFYQYLMDSFEPDFVGRLVPDLARLLQDSDKRHALIRALCESAPGWAKFAGL</sequence>
<evidence type="ECO:0000259" key="8">
    <source>
        <dbReference type="PROSITE" id="PS51444"/>
    </source>
</evidence>
<dbReference type="PROSITE" id="PS51444">
    <property type="entry name" value="FH2"/>
    <property type="match status" value="1"/>
</dbReference>
<evidence type="ECO:0000259" key="7">
    <source>
        <dbReference type="PROSITE" id="PS50178"/>
    </source>
</evidence>
<feature type="compositionally biased region" description="Low complexity" evidence="6">
    <location>
        <begin position="12"/>
        <end position="25"/>
    </location>
</feature>
<dbReference type="PROSITE" id="PS50178">
    <property type="entry name" value="ZF_FYVE"/>
    <property type="match status" value="1"/>
</dbReference>
<feature type="coiled-coil region" evidence="5">
    <location>
        <begin position="965"/>
        <end position="1000"/>
    </location>
</feature>
<dbReference type="InterPro" id="IPR051425">
    <property type="entry name" value="Formin_Homology"/>
</dbReference>
<keyword evidence="3" id="KW-0862">Zinc</keyword>
<dbReference type="InterPro" id="IPR011011">
    <property type="entry name" value="Znf_FYVE_PHD"/>
</dbReference>
<dbReference type="InterPro" id="IPR017455">
    <property type="entry name" value="Znf_FYVE-rel"/>
</dbReference>
<proteinExistence type="predicted"/>
<keyword evidence="1" id="KW-0479">Metal-binding</keyword>
<dbReference type="SUPFAM" id="SSF57903">
    <property type="entry name" value="FYVE/PHD zinc finger"/>
    <property type="match status" value="1"/>
</dbReference>
<evidence type="ECO:0000256" key="4">
    <source>
        <dbReference type="PROSITE-ProRule" id="PRU00091"/>
    </source>
</evidence>
<keyword evidence="10" id="KW-1185">Reference proteome</keyword>
<gene>
    <name evidence="9" type="ORF">HBR001_LOCUS6562</name>
</gene>
<feature type="region of interest" description="Disordered" evidence="6">
    <location>
        <begin position="166"/>
        <end position="254"/>
    </location>
</feature>
<dbReference type="PANTHER" id="PTHR45725">
    <property type="entry name" value="FORMIN HOMOLOGY 2 FAMILY MEMBER"/>
    <property type="match status" value="1"/>
</dbReference>
<feature type="domain" description="FH2" evidence="8">
    <location>
        <begin position="573"/>
        <end position="970"/>
    </location>
</feature>
<comment type="caution">
    <text evidence="9">The sequence shown here is derived from an EMBL/GenBank/DDBJ whole genome shotgun (WGS) entry which is preliminary data.</text>
</comment>
<dbReference type="EMBL" id="CANTFL010001286">
    <property type="protein sequence ID" value="CAI5735663.1"/>
    <property type="molecule type" value="Genomic_DNA"/>
</dbReference>
<feature type="compositionally biased region" description="Basic and acidic residues" evidence="6">
    <location>
        <begin position="245"/>
        <end position="254"/>
    </location>
</feature>
<dbReference type="AlphaFoldDB" id="A0AAV0UII8"/>